<evidence type="ECO:0000313" key="4">
    <source>
        <dbReference type="Proteomes" id="UP000315295"/>
    </source>
</evidence>
<sequence>MSGPSDRRFDLNLGEETVTPSPDNIWRPSCISPTGPLTVGDSVMKNDMTAAMVARNLLTLKDNRLLSKRSDELAVKDSLVLNVQCAGSVSNMTQRLFARTRQVESLAAEVMSLKQEIRRLKHENKQLHRLAHDYAINMKRKLDQMKESNGQVLLDHQRFVGLFQRHLLPSSSGAVPRNEAPNDQPLMPPPSGVLSSTEAPDNHPLVLSLSGALPTAETSPKQTL</sequence>
<organism evidence="3 4">
    <name type="scientific">Malus baccata</name>
    <name type="common">Siberian crab apple</name>
    <name type="synonym">Pyrus baccata</name>
    <dbReference type="NCBI Taxonomy" id="106549"/>
    <lineage>
        <taxon>Eukaryota</taxon>
        <taxon>Viridiplantae</taxon>
        <taxon>Streptophyta</taxon>
        <taxon>Embryophyta</taxon>
        <taxon>Tracheophyta</taxon>
        <taxon>Spermatophyta</taxon>
        <taxon>Magnoliopsida</taxon>
        <taxon>eudicotyledons</taxon>
        <taxon>Gunneridae</taxon>
        <taxon>Pentapetalae</taxon>
        <taxon>rosids</taxon>
        <taxon>fabids</taxon>
        <taxon>Rosales</taxon>
        <taxon>Rosaceae</taxon>
        <taxon>Amygdaloideae</taxon>
        <taxon>Maleae</taxon>
        <taxon>Malus</taxon>
    </lineage>
</organism>
<feature type="region of interest" description="Disordered" evidence="2">
    <location>
        <begin position="170"/>
        <end position="224"/>
    </location>
</feature>
<keyword evidence="4" id="KW-1185">Reference proteome</keyword>
<evidence type="ECO:0000256" key="2">
    <source>
        <dbReference type="SAM" id="MobiDB-lite"/>
    </source>
</evidence>
<gene>
    <name evidence="3" type="ORF">C1H46_008962</name>
</gene>
<dbReference type="Proteomes" id="UP000315295">
    <property type="component" value="Unassembled WGS sequence"/>
</dbReference>
<name>A0A540N2V9_MALBA</name>
<dbReference type="EMBL" id="VIEB01000123">
    <property type="protein sequence ID" value="TQE05372.1"/>
    <property type="molecule type" value="Genomic_DNA"/>
</dbReference>
<proteinExistence type="predicted"/>
<reference evidence="3 4" key="1">
    <citation type="journal article" date="2019" name="G3 (Bethesda)">
        <title>Sequencing of a Wild Apple (Malus baccata) Genome Unravels the Differences Between Cultivated and Wild Apple Species Regarding Disease Resistance and Cold Tolerance.</title>
        <authorList>
            <person name="Chen X."/>
        </authorList>
    </citation>
    <scope>NUCLEOTIDE SEQUENCE [LARGE SCALE GENOMIC DNA]</scope>
    <source>
        <strain evidence="4">cv. Shandingzi</strain>
        <tissue evidence="3">Leaves</tissue>
    </source>
</reference>
<protein>
    <submittedName>
        <fullName evidence="3">Uncharacterized protein</fullName>
    </submittedName>
</protein>
<evidence type="ECO:0000256" key="1">
    <source>
        <dbReference type="SAM" id="Coils"/>
    </source>
</evidence>
<comment type="caution">
    <text evidence="3">The sequence shown here is derived from an EMBL/GenBank/DDBJ whole genome shotgun (WGS) entry which is preliminary data.</text>
</comment>
<feature type="coiled-coil region" evidence="1">
    <location>
        <begin position="103"/>
        <end position="130"/>
    </location>
</feature>
<keyword evidence="1" id="KW-0175">Coiled coil</keyword>
<accession>A0A540N2V9</accession>
<evidence type="ECO:0000313" key="3">
    <source>
        <dbReference type="EMBL" id="TQE05372.1"/>
    </source>
</evidence>
<dbReference type="AlphaFoldDB" id="A0A540N2V9"/>